<evidence type="ECO:0000313" key="10">
    <source>
        <dbReference type="Proteomes" id="UP000732399"/>
    </source>
</evidence>
<keyword evidence="6 8" id="KW-1133">Transmembrane helix</keyword>
<keyword evidence="10" id="KW-1185">Reference proteome</keyword>
<evidence type="ECO:0000256" key="3">
    <source>
        <dbReference type="ARBA" id="ARBA00022676"/>
    </source>
</evidence>
<feature type="transmembrane region" description="Helical" evidence="8">
    <location>
        <begin position="85"/>
        <end position="108"/>
    </location>
</feature>
<reference evidence="9 10" key="1">
    <citation type="submission" date="2020-03" db="EMBL/GenBank/DDBJ databases">
        <authorList>
            <person name="Wang L."/>
            <person name="He N."/>
            <person name="Li Y."/>
            <person name="Fang Y."/>
            <person name="Zhang F."/>
        </authorList>
    </citation>
    <scope>NUCLEOTIDE SEQUENCE [LARGE SCALE GENOMIC DNA]</scope>
    <source>
        <strain evidence="9 10">36D10-4-7</strain>
    </source>
</reference>
<protein>
    <recommendedName>
        <fullName evidence="11">Glycosyltransferase RgtA/B/C/D-like domain-containing protein</fullName>
    </recommendedName>
</protein>
<feature type="transmembrane region" description="Helical" evidence="8">
    <location>
        <begin position="299"/>
        <end position="320"/>
    </location>
</feature>
<keyword evidence="7 8" id="KW-0472">Membrane</keyword>
<keyword evidence="5 8" id="KW-0812">Transmembrane</keyword>
<evidence type="ECO:0000256" key="5">
    <source>
        <dbReference type="ARBA" id="ARBA00022692"/>
    </source>
</evidence>
<gene>
    <name evidence="9" type="ORF">HBH26_06565</name>
</gene>
<dbReference type="PANTHER" id="PTHR33908">
    <property type="entry name" value="MANNOSYLTRANSFERASE YKCB-RELATED"/>
    <property type="match status" value="1"/>
</dbReference>
<organism evidence="9 10">
    <name type="scientific">Sphingomonas corticis</name>
    <dbReference type="NCBI Taxonomy" id="2722791"/>
    <lineage>
        <taxon>Bacteria</taxon>
        <taxon>Pseudomonadati</taxon>
        <taxon>Pseudomonadota</taxon>
        <taxon>Alphaproteobacteria</taxon>
        <taxon>Sphingomonadales</taxon>
        <taxon>Sphingomonadaceae</taxon>
        <taxon>Sphingomonas</taxon>
    </lineage>
</organism>
<evidence type="ECO:0000256" key="6">
    <source>
        <dbReference type="ARBA" id="ARBA00022989"/>
    </source>
</evidence>
<keyword evidence="3" id="KW-0328">Glycosyltransferase</keyword>
<evidence type="ECO:0000256" key="4">
    <source>
        <dbReference type="ARBA" id="ARBA00022679"/>
    </source>
</evidence>
<feature type="transmembrane region" description="Helical" evidence="8">
    <location>
        <begin position="203"/>
        <end position="226"/>
    </location>
</feature>
<dbReference type="Proteomes" id="UP000732399">
    <property type="component" value="Unassembled WGS sequence"/>
</dbReference>
<accession>A0ABX1CPQ9</accession>
<feature type="transmembrane region" description="Helical" evidence="8">
    <location>
        <begin position="170"/>
        <end position="197"/>
    </location>
</feature>
<feature type="transmembrane region" description="Helical" evidence="8">
    <location>
        <begin position="16"/>
        <end position="37"/>
    </location>
</feature>
<dbReference type="PANTHER" id="PTHR33908:SF11">
    <property type="entry name" value="MEMBRANE PROTEIN"/>
    <property type="match status" value="1"/>
</dbReference>
<dbReference type="RefSeq" id="WP_168133790.1">
    <property type="nucleotide sequence ID" value="NZ_JAAVJH010000003.1"/>
</dbReference>
<feature type="transmembrane region" description="Helical" evidence="8">
    <location>
        <begin position="326"/>
        <end position="343"/>
    </location>
</feature>
<feature type="transmembrane region" description="Helical" evidence="8">
    <location>
        <begin position="115"/>
        <end position="134"/>
    </location>
</feature>
<comment type="caution">
    <text evidence="9">The sequence shown here is derived from an EMBL/GenBank/DDBJ whole genome shotgun (WGS) entry which is preliminary data.</text>
</comment>
<dbReference type="InterPro" id="IPR050297">
    <property type="entry name" value="LipidA_mod_glycosyltrf_83"/>
</dbReference>
<keyword evidence="4" id="KW-0808">Transferase</keyword>
<evidence type="ECO:0000313" key="9">
    <source>
        <dbReference type="EMBL" id="NJR78280.1"/>
    </source>
</evidence>
<comment type="subcellular location">
    <subcellularLocation>
        <location evidence="1">Cell membrane</location>
        <topology evidence="1">Multi-pass membrane protein</topology>
    </subcellularLocation>
</comment>
<evidence type="ECO:0000256" key="7">
    <source>
        <dbReference type="ARBA" id="ARBA00023136"/>
    </source>
</evidence>
<dbReference type="EMBL" id="JAAVJH010000003">
    <property type="protein sequence ID" value="NJR78280.1"/>
    <property type="molecule type" value="Genomic_DNA"/>
</dbReference>
<proteinExistence type="predicted"/>
<evidence type="ECO:0000256" key="1">
    <source>
        <dbReference type="ARBA" id="ARBA00004651"/>
    </source>
</evidence>
<evidence type="ECO:0000256" key="8">
    <source>
        <dbReference type="SAM" id="Phobius"/>
    </source>
</evidence>
<evidence type="ECO:0000256" key="2">
    <source>
        <dbReference type="ARBA" id="ARBA00022475"/>
    </source>
</evidence>
<keyword evidence="2" id="KW-1003">Cell membrane</keyword>
<feature type="transmembrane region" description="Helical" evidence="8">
    <location>
        <begin position="274"/>
        <end position="292"/>
    </location>
</feature>
<name>A0ABX1CPQ9_9SPHN</name>
<evidence type="ECO:0008006" key="11">
    <source>
        <dbReference type="Google" id="ProtNLM"/>
    </source>
</evidence>
<sequence>MDMRPIDRLEAAPRHGLGLAAVLIAAVAALAAGWVGFMASDDELYWHGAMAWLTQPPAAGADHWSTRFPLVLTFAGVLRVMGQGYAAFAVTALIFYVLLVAVTGVYAARVAGARAGWIAALLTASLPVVVGNATTVSVDLVEASALLAGALLLADAGADRRGLMRAGGAGMLFGVAILCRETSVLPLASLGLLFLHGRPVPRVAILAAGAGCAVVLGGEALFQYALTGDPLRRWTIAFHHDSHIDRAANMEGNVLLWPPIDPLLVLLVNDDFGWLFWLLPVALASGATRVLLWPGRRRLVVVAAMAAASFLLVAALHTKLVLNPRYFTLPALVAVIVVAASAARMRAGRRAALLGATVGANLLLLSAGNAHPHWPMEALVRAAGDFPRETVAGPAGDVRRAALSLRYAGRRNVAAAPTAPGGLQIARADAGVAGRIVARYPSPPTRLGAVVRALGLAPLVPAPVARRLFAPAPDMVLIRLRD</sequence>